<feature type="domain" description="TTF-type" evidence="1">
    <location>
        <begin position="64"/>
        <end position="148"/>
    </location>
</feature>
<dbReference type="AlphaFoldDB" id="A0AAV0WGQ7"/>
<dbReference type="InterPro" id="IPR008906">
    <property type="entry name" value="HATC_C_dom"/>
</dbReference>
<protein>
    <recommendedName>
        <fullName evidence="1">TTF-type domain-containing protein</fullName>
    </recommendedName>
</protein>
<dbReference type="SUPFAM" id="SSF53098">
    <property type="entry name" value="Ribonuclease H-like"/>
    <property type="match status" value="1"/>
</dbReference>
<reference evidence="2 3" key="1">
    <citation type="submission" date="2023-01" db="EMBL/GenBank/DDBJ databases">
        <authorList>
            <person name="Whitehead M."/>
        </authorList>
    </citation>
    <scope>NUCLEOTIDE SEQUENCE [LARGE SCALE GENOMIC DNA]</scope>
</reference>
<name>A0AAV0WGQ7_9HEMI</name>
<evidence type="ECO:0000313" key="3">
    <source>
        <dbReference type="Proteomes" id="UP001160148"/>
    </source>
</evidence>
<gene>
    <name evidence="2" type="ORF">MEUPH1_LOCUS10896</name>
</gene>
<keyword evidence="3" id="KW-1185">Reference proteome</keyword>
<dbReference type="Pfam" id="PF14291">
    <property type="entry name" value="DUF4371"/>
    <property type="match status" value="1"/>
</dbReference>
<dbReference type="Pfam" id="PF05699">
    <property type="entry name" value="Dimer_Tnp_hAT"/>
    <property type="match status" value="1"/>
</dbReference>
<dbReference type="GO" id="GO:0046983">
    <property type="term" value="F:protein dimerization activity"/>
    <property type="evidence" value="ECO:0007669"/>
    <property type="project" value="InterPro"/>
</dbReference>
<organism evidence="2 3">
    <name type="scientific">Macrosiphum euphorbiae</name>
    <name type="common">potato aphid</name>
    <dbReference type="NCBI Taxonomy" id="13131"/>
    <lineage>
        <taxon>Eukaryota</taxon>
        <taxon>Metazoa</taxon>
        <taxon>Ecdysozoa</taxon>
        <taxon>Arthropoda</taxon>
        <taxon>Hexapoda</taxon>
        <taxon>Insecta</taxon>
        <taxon>Pterygota</taxon>
        <taxon>Neoptera</taxon>
        <taxon>Paraneoptera</taxon>
        <taxon>Hemiptera</taxon>
        <taxon>Sternorrhyncha</taxon>
        <taxon>Aphidomorpha</taxon>
        <taxon>Aphidoidea</taxon>
        <taxon>Aphididae</taxon>
        <taxon>Macrosiphini</taxon>
        <taxon>Macrosiphum</taxon>
    </lineage>
</organism>
<dbReference type="Proteomes" id="UP001160148">
    <property type="component" value="Unassembled WGS sequence"/>
</dbReference>
<dbReference type="PANTHER" id="PTHR45749">
    <property type="match status" value="1"/>
</dbReference>
<accession>A0AAV0WGQ7</accession>
<dbReference type="InterPro" id="IPR006580">
    <property type="entry name" value="Znf_TTF"/>
</dbReference>
<comment type="caution">
    <text evidence="2">The sequence shown here is derived from an EMBL/GenBank/DDBJ whole genome shotgun (WGS) entry which is preliminary data.</text>
</comment>
<evidence type="ECO:0000313" key="2">
    <source>
        <dbReference type="EMBL" id="CAI6354985.1"/>
    </source>
</evidence>
<evidence type="ECO:0000259" key="1">
    <source>
        <dbReference type="SMART" id="SM00597"/>
    </source>
</evidence>
<dbReference type="PANTHER" id="PTHR45749:SF35">
    <property type="entry name" value="AC-LIKE TRANSPOSASE-RELATED"/>
    <property type="match status" value="1"/>
</dbReference>
<dbReference type="InterPro" id="IPR012337">
    <property type="entry name" value="RNaseH-like_sf"/>
</dbReference>
<dbReference type="SMART" id="SM00597">
    <property type="entry name" value="ZnF_TTF"/>
    <property type="match status" value="1"/>
</dbReference>
<dbReference type="InterPro" id="IPR025398">
    <property type="entry name" value="DUF4371"/>
</dbReference>
<sequence length="757" mass="87470">MNANLNNIYKKRNYNYSFDLEDPATWPSVKDRKYRLCIIKKGAIQIKNFKFPMNDEQRSFSEKYYYKTMSNGEKVVRPWLIYSTKMNAVFCFSCRLFPNPKNKTSFTDGFNDWKHLSERIKSHDSSIYHKKSNQEWLELSWRIDSSTTLDSELQKEIQTEKGRWRTVLKRIIACIIYLAQQNDAFRGQNCTIYTEQNGKFLKLIEMIASFDNPMAEHLRKIKNKEIHQHYLGPMIQTELIHLIGNKIRTEIVRRIKEAKYYTIMLDATPDASHKEQLTLIIRIVQITKTTNNVVVSVDEYFINFLHITLKTGLGLFDVLKQESSNLGICLSNCRGQGYDNGANMVGHKQGVQARILNDNPRALFLPCCAHSLNLLLGDMANCIPRAMTFFGVIQRLYTLFSASTERWEILIKHLKCLTLKPLDETRWECRLESVKAVKMQLKEIYNALIEVSESTKIPAIKSEAISLAEHEMSYEFVLSSVIWYNLLNNINKVSKTLQNEKISIDFAVNNLKGLKQFLNKYRENGFNEAKEEAIYICKHIDIKPEFKSKRKSLKKRMFSYESSPILCSTNEEECFVNDFFLPILDQGIVSINQRFTQLDHFNNYFGFLFDIGNLSTADSDILLKSCHDLQIMLQIGENMDISGAELYDELCLLSEIIDKGTSPLRVLQKILCNSVGDVYPNVAIALRIMLTLPVTTATAERSFSKLKLVKNYLRTTLSQEKTTNLAIISIEHEIVDGLDLDDVIDTFADLKSRKVNF</sequence>
<dbReference type="EMBL" id="CARXXK010000002">
    <property type="protein sequence ID" value="CAI6354985.1"/>
    <property type="molecule type" value="Genomic_DNA"/>
</dbReference>
<proteinExistence type="predicted"/>